<feature type="region of interest" description="Disordered" evidence="1">
    <location>
        <begin position="34"/>
        <end position="61"/>
    </location>
</feature>
<reference evidence="2 3" key="1">
    <citation type="submission" date="2024-09" db="EMBL/GenBank/DDBJ databases">
        <authorList>
            <person name="Sun Q."/>
            <person name="Mori K."/>
        </authorList>
    </citation>
    <scope>NUCLEOTIDE SEQUENCE [LARGE SCALE GENOMIC DNA]</scope>
    <source>
        <strain evidence="2 3">CCM 7609</strain>
    </source>
</reference>
<name>A0ABV5FUW5_9MICC</name>
<keyword evidence="3" id="KW-1185">Reference proteome</keyword>
<comment type="caution">
    <text evidence="2">The sequence shown here is derived from an EMBL/GenBank/DDBJ whole genome shotgun (WGS) entry which is preliminary data.</text>
</comment>
<evidence type="ECO:0000313" key="3">
    <source>
        <dbReference type="Proteomes" id="UP001589575"/>
    </source>
</evidence>
<gene>
    <name evidence="2" type="ORF">ACFFX0_04410</name>
</gene>
<organism evidence="2 3">
    <name type="scientific">Citricoccus parietis</name>
    <dbReference type="NCBI Taxonomy" id="592307"/>
    <lineage>
        <taxon>Bacteria</taxon>
        <taxon>Bacillati</taxon>
        <taxon>Actinomycetota</taxon>
        <taxon>Actinomycetes</taxon>
        <taxon>Micrococcales</taxon>
        <taxon>Micrococcaceae</taxon>
        <taxon>Citricoccus</taxon>
    </lineage>
</organism>
<sequence length="91" mass="10225">MSRRSAGPPTACTRSAAASGRRICRRSTWPRPGWSPPCSGRVSASGPWTISRSPPRTRSSRPWTALWPPWRTCPRAVPVRCVPPRRTCWRT</sequence>
<accession>A0ABV5FUW5</accession>
<evidence type="ECO:0000256" key="1">
    <source>
        <dbReference type="SAM" id="MobiDB-lite"/>
    </source>
</evidence>
<feature type="compositionally biased region" description="Low complexity" evidence="1">
    <location>
        <begin position="47"/>
        <end position="61"/>
    </location>
</feature>
<protein>
    <submittedName>
        <fullName evidence="2">Uncharacterized protein</fullName>
    </submittedName>
</protein>
<dbReference type="Proteomes" id="UP001589575">
    <property type="component" value="Unassembled WGS sequence"/>
</dbReference>
<evidence type="ECO:0000313" key="2">
    <source>
        <dbReference type="EMBL" id="MFB9070472.1"/>
    </source>
</evidence>
<proteinExistence type="predicted"/>
<dbReference type="EMBL" id="JBHMFI010000001">
    <property type="protein sequence ID" value="MFB9070472.1"/>
    <property type="molecule type" value="Genomic_DNA"/>
</dbReference>